<dbReference type="InterPro" id="IPR016039">
    <property type="entry name" value="Thiolase-like"/>
</dbReference>
<reference evidence="13" key="1">
    <citation type="submission" date="2019-08" db="EMBL/GenBank/DDBJ databases">
        <title>Complete genome sequence of a mangrove-derived Streptomyces xiamenensis.</title>
        <authorList>
            <person name="Xu J."/>
        </authorList>
    </citation>
    <scope>NUCLEOTIDE SEQUENCE</scope>
    <source>
        <strain evidence="13">318</strain>
    </source>
</reference>
<organism evidence="13 14">
    <name type="scientific">Streptomyces xiamenensis</name>
    <dbReference type="NCBI Taxonomy" id="408015"/>
    <lineage>
        <taxon>Bacteria</taxon>
        <taxon>Bacillati</taxon>
        <taxon>Actinomycetota</taxon>
        <taxon>Actinomycetes</taxon>
        <taxon>Kitasatosporales</taxon>
        <taxon>Streptomycetaceae</taxon>
        <taxon>Streptomyces</taxon>
    </lineage>
</organism>
<dbReference type="SUPFAM" id="SSF55048">
    <property type="entry name" value="Probable ACP-binding domain of malonyl-CoA ACP transacylase"/>
    <property type="match status" value="3"/>
</dbReference>
<dbReference type="SMART" id="SM00826">
    <property type="entry name" value="PKS_DH"/>
    <property type="match status" value="1"/>
</dbReference>
<evidence type="ECO:0000256" key="1">
    <source>
        <dbReference type="ARBA" id="ARBA00004792"/>
    </source>
</evidence>
<dbReference type="InterPro" id="IPR057326">
    <property type="entry name" value="KR_dom"/>
</dbReference>
<dbReference type="InterPro" id="IPR032821">
    <property type="entry name" value="PKS_assoc"/>
</dbReference>
<evidence type="ECO:0000256" key="2">
    <source>
        <dbReference type="ARBA" id="ARBA00022450"/>
    </source>
</evidence>
<dbReference type="HOGENOM" id="CLU_000022_35_8_11"/>
<dbReference type="Gene3D" id="3.40.47.10">
    <property type="match status" value="3"/>
</dbReference>
<dbReference type="InterPro" id="IPR014031">
    <property type="entry name" value="Ketoacyl_synth_C"/>
</dbReference>
<dbReference type="InterPro" id="IPR055123">
    <property type="entry name" value="SpnB-like_Rossmann"/>
</dbReference>
<evidence type="ECO:0000256" key="9">
    <source>
        <dbReference type="SAM" id="MobiDB-lite"/>
    </source>
</evidence>
<dbReference type="FunFam" id="1.10.1200.10:FF:000007">
    <property type="entry name" value="Probable polyketide synthase pks17"/>
    <property type="match status" value="1"/>
</dbReference>
<dbReference type="Pfam" id="PF16197">
    <property type="entry name" value="KAsynt_C_assoc"/>
    <property type="match status" value="3"/>
</dbReference>
<dbReference type="SMART" id="SM00822">
    <property type="entry name" value="PKS_KR"/>
    <property type="match status" value="1"/>
</dbReference>
<evidence type="ECO:0000259" key="11">
    <source>
        <dbReference type="PROSITE" id="PS52004"/>
    </source>
</evidence>
<feature type="domain" description="PKS/mFAS DH" evidence="12">
    <location>
        <begin position="2886"/>
        <end position="3176"/>
    </location>
</feature>
<dbReference type="InterPro" id="IPR014043">
    <property type="entry name" value="Acyl_transferase_dom"/>
</dbReference>
<feature type="compositionally biased region" description="Low complexity" evidence="9">
    <location>
        <begin position="1860"/>
        <end position="1877"/>
    </location>
</feature>
<evidence type="ECO:0000313" key="14">
    <source>
        <dbReference type="Proteomes" id="UP000034034"/>
    </source>
</evidence>
<dbReference type="Pfam" id="PF08659">
    <property type="entry name" value="KR"/>
    <property type="match status" value="1"/>
</dbReference>
<keyword evidence="4" id="KW-0808">Transferase</keyword>
<name>A0A0F7CMQ7_9ACTN</name>
<dbReference type="Pfam" id="PF00550">
    <property type="entry name" value="PP-binding"/>
    <property type="match status" value="3"/>
</dbReference>
<evidence type="ECO:0000256" key="8">
    <source>
        <dbReference type="PROSITE-ProRule" id="PRU01363"/>
    </source>
</evidence>
<dbReference type="Pfam" id="PF00698">
    <property type="entry name" value="Acyl_transf_1"/>
    <property type="match status" value="3"/>
</dbReference>
<dbReference type="Pfam" id="PF14765">
    <property type="entry name" value="PS-DH"/>
    <property type="match status" value="1"/>
</dbReference>
<dbReference type="SUPFAM" id="SSF53901">
    <property type="entry name" value="Thiolase-like"/>
    <property type="match status" value="3"/>
</dbReference>
<feature type="domain" description="Carrier" evidence="10">
    <location>
        <begin position="3625"/>
        <end position="3703"/>
    </location>
</feature>
<dbReference type="InterPro" id="IPR020806">
    <property type="entry name" value="PKS_PP-bd"/>
</dbReference>
<dbReference type="SUPFAM" id="SSF47336">
    <property type="entry name" value="ACP-like"/>
    <property type="match status" value="3"/>
</dbReference>
<dbReference type="SMART" id="SM01294">
    <property type="entry name" value="PKS_PP_betabranch"/>
    <property type="match status" value="1"/>
</dbReference>
<evidence type="ECO:0000256" key="7">
    <source>
        <dbReference type="ARBA" id="ARBA00023315"/>
    </source>
</evidence>
<dbReference type="GO" id="GO:0004315">
    <property type="term" value="F:3-oxoacyl-[acyl-carrier-protein] synthase activity"/>
    <property type="evidence" value="ECO:0007669"/>
    <property type="project" value="InterPro"/>
</dbReference>
<dbReference type="EMBL" id="CP009922">
    <property type="protein sequence ID" value="AKG41581.1"/>
    <property type="molecule type" value="Genomic_DNA"/>
</dbReference>
<accession>A0A0F7CMQ7</accession>
<dbReference type="SMART" id="SM00823">
    <property type="entry name" value="PKS_PP"/>
    <property type="match status" value="3"/>
</dbReference>
<dbReference type="Pfam" id="PF22953">
    <property type="entry name" value="SpnB_Rossmann"/>
    <property type="match status" value="1"/>
</dbReference>
<dbReference type="InterPro" id="IPR014030">
    <property type="entry name" value="Ketoacyl_synth_N"/>
</dbReference>
<dbReference type="Gene3D" id="3.10.129.110">
    <property type="entry name" value="Polyketide synthase dehydratase"/>
    <property type="match status" value="1"/>
</dbReference>
<dbReference type="PROSITE" id="PS50075">
    <property type="entry name" value="CARRIER"/>
    <property type="match status" value="3"/>
</dbReference>
<dbReference type="PATRIC" id="fig|408015.6.peg.216"/>
<dbReference type="PANTHER" id="PTHR43775:SF51">
    <property type="entry name" value="INACTIVE PHENOLPHTHIOCEROL SYNTHESIS POLYKETIDE SYNTHASE TYPE I PKS1-RELATED"/>
    <property type="match status" value="1"/>
</dbReference>
<dbReference type="InterPro" id="IPR001227">
    <property type="entry name" value="Ac_transferase_dom_sf"/>
</dbReference>
<dbReference type="InterPro" id="IPR036736">
    <property type="entry name" value="ACP-like_sf"/>
</dbReference>
<dbReference type="InterPro" id="IPR020807">
    <property type="entry name" value="PKS_DH"/>
</dbReference>
<evidence type="ECO:0000259" key="10">
    <source>
        <dbReference type="PROSITE" id="PS50075"/>
    </source>
</evidence>
<dbReference type="STRING" id="408015.SXIM_01970"/>
<feature type="region of interest" description="Disordered" evidence="9">
    <location>
        <begin position="972"/>
        <end position="991"/>
    </location>
</feature>
<dbReference type="Gene3D" id="3.40.50.720">
    <property type="entry name" value="NAD(P)-binding Rossmann-like Domain"/>
    <property type="match status" value="1"/>
</dbReference>
<keyword evidence="14" id="KW-1185">Reference proteome</keyword>
<feature type="domain" description="Ketosynthase family 3 (KS3)" evidence="11">
    <location>
        <begin position="991"/>
        <end position="1417"/>
    </location>
</feature>
<dbReference type="GO" id="GO:0006633">
    <property type="term" value="P:fatty acid biosynthetic process"/>
    <property type="evidence" value="ECO:0007669"/>
    <property type="project" value="InterPro"/>
</dbReference>
<dbReference type="PANTHER" id="PTHR43775">
    <property type="entry name" value="FATTY ACID SYNTHASE"/>
    <property type="match status" value="1"/>
</dbReference>
<feature type="region of interest" description="N-terminal hotdog fold" evidence="8">
    <location>
        <begin position="2886"/>
        <end position="3009"/>
    </location>
</feature>
<feature type="domain" description="Ketosynthase family 3 (KS3)" evidence="11">
    <location>
        <begin position="1990"/>
        <end position="2415"/>
    </location>
</feature>
<evidence type="ECO:0000259" key="12">
    <source>
        <dbReference type="PROSITE" id="PS52019"/>
    </source>
</evidence>
<dbReference type="FunFam" id="3.40.47.10:FF:000019">
    <property type="entry name" value="Polyketide synthase type I"/>
    <property type="match status" value="2"/>
</dbReference>
<feature type="domain" description="Ketosynthase family 3 (KS3)" evidence="11">
    <location>
        <begin position="7"/>
        <end position="424"/>
    </location>
</feature>
<gene>
    <name evidence="13" type="ORF">SXIM_01970</name>
</gene>
<sequence length="3760" mass="396579">MTMSDIDDGVAVVGMACRLPQASTPEALWRLLRNGESGITSAPPDRWGTGRPGTGKRSSALRGGVLDDVDRFDPGFFGISPREAAAMDPQQRLFLELGWEVLEDAGVVPGSVRDTALGVFVGAMWDDYAHLAYSDDTLTSQHTMTGIHRSAIANRLSYVLGSHGPSMVVDSGQSSSLVAVHLATESLLRGESSLAIAGGVNLALLHQSSAISARWGAISPDGECHTFDARANGYVRGEGGGAVLLKPFRQAVADGDRIYCVVHGSAMNSGSAGTLTTPSVEAQGAVLRAAYRRAGVDPAGVQYVELHGTGTRVGDPVEAAALGAVFGPGRGETPLAVGSVKTNVGHLESAAGIAGLIKVALCLHHRAWVPSLNFEAPPSDIPLDRLKLAVQRELRTWDPQGGQVLAGVSSFGMVGANCHVVLGSHPSAHDPERAARRVSPVLPWVLSGHTPAALRAQAVALSGHLDAPPDDVAWSLAHSRTAFRHRAVVLGATLPDLRFGLDAVAGQRSHPSVMTGEAGSGGLAFLFTGQGAQHPRMGAQLYEVFPQYAEALDEVCAHFDRWLDRPLRDMILSGDDLDPTGWAQPALFATEVALFRLVRSWGVRPDAVAGHSLGELTAAHVAGVLSLPDAVRLVAARGTLMQALPPGGAMTALEATESEVTALLADEAEVSIAAVNGPSSLVISGAEAAVGRVAEQVRAAGGRIKRLPVSHAFHSPLIEPMLADFAAVADEIDFRDPEIPLVSGVTGQVATEREWGSPDYWVRHARLAVRFRDVVHTLRDFGVRTALELGPDAALTPMIAESSGELAAVASLRVGKPEAVALMTAVARLFCRGVDVHWDGLFDRPRRADLPTYAFQREGYWLDGARVSQPEQRTESDRDLFAPHKRSEDAPRTVRTVRELSDAVGAQVATALGYADPALVDRNVPFADLGLDSMTGVELRDALSALTGLALPTGLLFDHPTVERLAAHLQQVLSPSPDDTGNDPVRERQDSEPIAIIGMGCRFPGGINSPEDLWSLVIEETDAITPFPDDRGWDLETLYHPDPQHPGTSYVRHGGFLDDAAGFDAGFFSISPREALAMDPQQRLLLETAWQAVETARVAPATLRGTETGVFIGGTDMEYGSSLYDAPEHVGGQLLTGTSASVMSGRIAYQLGLHGPALTVDTACSSSLVALHLAARALHAGECDLALAGGATVMSSPGMFLEFSRQGGLAPDGRCKAFSADADGTVWSEGVGMLLVERLSDARRHGHPVLAVLRGSAVNQDGASNGLTAPSGAAQQRLIRRALADARLAPSEVDAVEAHGTGTTLGDPIEAEALLAVYGQGRPEDRPLLVGTLKSNLGHAQAAAGVAGVIKMVMALRHGTLPRTLHITEPTPRVQWAQGNAELLTRTRPWPENDRARRAAVSSFGISGTNAHVIVEQAPETPLAASVTRDDRYVAWVLSGTDAAALRTQALRLHSDLSHRDDWQPEDIALSLATTRTALSHRASVTGARREQLLQGLRALAEDTGDGKRTGTGKLVVLFTGQGSQRVAMGRELAREFPYFAQEFQKVRDLFDQPVRHVIDGDDEAALNRTEFTQPAVFALEVALFRLLQSWGVQPDYLAGHSIGEIAAAHVAGVFSLSDAATLVTARGRLMQELPAGGAMVALQASEAEVEPFLTSGVGIAAVNSPTSVVISGAEDEVTSLVSRFPGRRSKRLHVSHAFHSPLMDPVLERFREVVAGLRFGEPRLPIVSMLTGSVATADELRSPEYWVRHARGTVRFSDAIATLTGLGVTTFLEAGPDAALTPMVVEANAGSTDVSAVPLLRADRREDATAVAAIAQLFCRGHDVDLAAPTGDARVVDLPPYSFRRQRFWLALTEGAATGEQPEPAQEAGQETAPEAAEGRSPQLRALVGDASGVELHRLLLNVVRGAVATVLGYDTPGALDPATSFIDLGLTSLTAVELHAKLQAATGVPLPVTIAYDAPTALAVVDRLTSLEAPTTEAAPAETKGEPDEPIAVIGMACRYPGGVSSPEQLWQLVAEGTDAIAPFPDNRGWDMEALFDADPSSSGKTYTRQGGFLHDAGGFDAGFFGISPREALAMEPQQRLLLETAWETFERAGIPVDSVRGTATGVFLGASAQAYGPLMHDAPRHVEGHMLTGGHPSIMSGRISYQLGLTGPALTVDTACSSSLVALHLAARSLRAGECTLALVGGANVMSLPGALLEFSRQGGLAPDGRCKAFSADADGTDFAEGVGVLLVERLSDARRHGHQVLAVLRGSAVNQDGASNGLTAPNGQAQQRMIRSALADARLGFPDIDVVEAHGTGTRLGDPIEAEALLATYGADRPGEPLYLGSIKSNIGHTQHAAGVAGVIKMVMAMRHGVLPKTLHAEEPSPHVNWSAGKVELLTSARSWPETQRPRRAGISAFGFSGTNAHVIMEQGDAARTDQGTDRPPSPAVIPWVVTARSESALREQASRLLDAVAAGDDDLADIGASLLERRSILDHRAVVLGQDRDSLLEGLMALRSATPHPGVVTGRASVGDDGVVFVFPGQGSQWSGMATALLETSEVFAESMARCEAELSEFADWSLLDVLHEVSGAPSLKRLDVVQPVLFAVHVSLAAVWRSMGVEPAAVVGHSQGEIAAACVAGAISLRDGMRIVALRSRLMGELSGKGAMLSVPMPAGQLKELLPQWGERLSVAAVTGPQVTVVSGEPDAIEELFAKLGNLGVKARRIAGADVAGHSAQVEVLRERLLEILAPVAPRTPTVPFYSTVTGELLDTTVLDADYWYRNMREPVLFQPALEALARRHHRVFLEVSAHPVLTMGVQETVEQTGGEVMATGSLRRDHGGLDQFLSSVATLFVNGVTVDWSALLRGAATVELPTYAFQHEWFWLTAAAGTGDRAGAVSTGARHPLDAAVDLADGRGALLTGRMSAASQPWLIGEVRGERAVVPGAFITDWVVQAGDHVGLRKVDSLMIGAPLLMPETGAISVQVSAGPADEFGRREVTVHSRPDDGGDLPWTRHAVAILSEHPARAESLTEWPPSGAVDMDVEQLYRDLEAAGHRFEPAARGIRRLWRAREELFAEVALRDDSVAGDVTGFPLHPLLLDAATHPLLDEERAAVVSWSGLSVLSEGARTVRVRLTPGPDGAALLLADASGAPVAVAEKVCVGPVAQDAPRVTDAGVRESLYNLDWKRIPVDLHVTMDHGWSTLLPPELPHAATWPLTGHPDLGSLAAGGIPEVILLPLTGTAGLDVPAETHDLVQSVLALLQAWLADERFEHTRLVIVTSGAGPTVRDSRQVALGAVWGLVRTAQSENPNRFVLVDLDDVTRAQAVLPQLLATGESQIALRGDAALVPRLAREHAETDPAVTWDGSGTVLITGGTGGLGALAARHLVDEHGVRDLLLVSRRGPESPGADRLRSDLERRGARVRVARCDVTDRAQLASLLATVPDTAPLSAVVHTAGVLADGILNSLTPDQVAAVLRPKVDAAWALHDLTSDLDLSAFVVYSSVAGVLGNAGQGNYAAANAFMDALATYRYTAGLPATSLAWGLWGTESGMGSHLSAADFRRIADTGVKPLDAELGMRLFDTAVASGQALHVPAVFDLETLRNDGDTPSPVLRGLVGAGPRRQASDGNEEAGLVEKLAGLPADEQERVLLSFVQHHVADVLGLATPASVKASGPLRDLGFDSLTAVTLRNRLKASTALTLPVTLVFDHPTPSSLARFLHRELVPDSAPRAAVVEGQAAGLMDAVAAEGTPQTASLDDLDGASLLRLAARQSSARSGGDK</sequence>
<dbReference type="GO" id="GO:0031177">
    <property type="term" value="F:phosphopantetheine binding"/>
    <property type="evidence" value="ECO:0007669"/>
    <property type="project" value="InterPro"/>
</dbReference>
<dbReference type="InterPro" id="IPR050091">
    <property type="entry name" value="PKS_NRPS_Biosynth_Enz"/>
</dbReference>
<proteinExistence type="predicted"/>
<dbReference type="InterPro" id="IPR006162">
    <property type="entry name" value="Ppantetheine_attach_site"/>
</dbReference>
<dbReference type="Proteomes" id="UP000034034">
    <property type="component" value="Chromosome"/>
</dbReference>
<dbReference type="InterPro" id="IPR009081">
    <property type="entry name" value="PP-bd_ACP"/>
</dbReference>
<dbReference type="Pfam" id="PF02801">
    <property type="entry name" value="Ketoacyl-synt_C"/>
    <property type="match status" value="3"/>
</dbReference>
<feature type="region of interest" description="C-terminal hotdog fold" evidence="8">
    <location>
        <begin position="3020"/>
        <end position="3176"/>
    </location>
</feature>
<dbReference type="PROSITE" id="PS52004">
    <property type="entry name" value="KS3_2"/>
    <property type="match status" value="3"/>
</dbReference>
<dbReference type="InterPro" id="IPR049551">
    <property type="entry name" value="PKS_DH_C"/>
</dbReference>
<keyword evidence="6" id="KW-0511">Multifunctional enzyme</keyword>
<dbReference type="Gene3D" id="3.30.70.3290">
    <property type="match status" value="3"/>
</dbReference>
<dbReference type="InterPro" id="IPR049900">
    <property type="entry name" value="PKS_mFAS_DH"/>
</dbReference>
<dbReference type="InterPro" id="IPR049552">
    <property type="entry name" value="PKS_DH_N"/>
</dbReference>
<dbReference type="SMART" id="SM00827">
    <property type="entry name" value="PKS_AT"/>
    <property type="match status" value="3"/>
</dbReference>
<dbReference type="Pfam" id="PF00109">
    <property type="entry name" value="ketoacyl-synt"/>
    <property type="match status" value="3"/>
</dbReference>
<dbReference type="CDD" id="cd08956">
    <property type="entry name" value="KR_3_FAS_SDR_x"/>
    <property type="match status" value="1"/>
</dbReference>
<keyword evidence="2" id="KW-0596">Phosphopantetheine</keyword>
<keyword evidence="5" id="KW-0045">Antibiotic biosynthesis</keyword>
<dbReference type="InterPro" id="IPR042104">
    <property type="entry name" value="PKS_dehydratase_sf"/>
</dbReference>
<dbReference type="SMART" id="SM00825">
    <property type="entry name" value="PKS_KS"/>
    <property type="match status" value="3"/>
</dbReference>
<evidence type="ECO:0000256" key="4">
    <source>
        <dbReference type="ARBA" id="ARBA00022679"/>
    </source>
</evidence>
<dbReference type="SUPFAM" id="SSF52151">
    <property type="entry name" value="FabD/lysophospholipase-like"/>
    <property type="match status" value="3"/>
</dbReference>
<dbReference type="InterPro" id="IPR036291">
    <property type="entry name" value="NAD(P)-bd_dom_sf"/>
</dbReference>
<evidence type="ECO:0000256" key="3">
    <source>
        <dbReference type="ARBA" id="ARBA00022553"/>
    </source>
</evidence>
<dbReference type="Gene3D" id="1.10.1200.10">
    <property type="entry name" value="ACP-like"/>
    <property type="match status" value="3"/>
</dbReference>
<dbReference type="InterPro" id="IPR013968">
    <property type="entry name" value="PKS_KR"/>
</dbReference>
<dbReference type="Gene3D" id="3.40.366.10">
    <property type="entry name" value="Malonyl-Coenzyme A Acyl Carrier Protein, domain 2"/>
    <property type="match status" value="3"/>
</dbReference>
<dbReference type="GO" id="GO:0033068">
    <property type="term" value="P:macrolide biosynthetic process"/>
    <property type="evidence" value="ECO:0007669"/>
    <property type="project" value="UniProtKB-ARBA"/>
</dbReference>
<protein>
    <submittedName>
        <fullName evidence="13">Mycocerosate synthase, 6-deoxyerythronolide-B synthase</fullName>
    </submittedName>
</protein>
<dbReference type="InterPro" id="IPR018201">
    <property type="entry name" value="Ketoacyl_synth_AS"/>
</dbReference>
<feature type="domain" description="Carrier" evidence="10">
    <location>
        <begin position="1899"/>
        <end position="1974"/>
    </location>
</feature>
<dbReference type="GO" id="GO:0004312">
    <property type="term" value="F:fatty acid synthase activity"/>
    <property type="evidence" value="ECO:0007669"/>
    <property type="project" value="TreeGrafter"/>
</dbReference>
<dbReference type="InterPro" id="IPR020841">
    <property type="entry name" value="PKS_Beta-ketoAc_synthase_dom"/>
</dbReference>
<dbReference type="CDD" id="cd00833">
    <property type="entry name" value="PKS"/>
    <property type="match status" value="3"/>
</dbReference>
<dbReference type="KEGG" id="sxi:SXIM_01970"/>
<feature type="domain" description="Carrier" evidence="10">
    <location>
        <begin position="898"/>
        <end position="973"/>
    </location>
</feature>
<dbReference type="SUPFAM" id="SSF51735">
    <property type="entry name" value="NAD(P)-binding Rossmann-fold domains"/>
    <property type="match status" value="2"/>
</dbReference>
<evidence type="ECO:0000256" key="6">
    <source>
        <dbReference type="ARBA" id="ARBA00023268"/>
    </source>
</evidence>
<evidence type="ECO:0000313" key="13">
    <source>
        <dbReference type="EMBL" id="AKG41581.1"/>
    </source>
</evidence>
<dbReference type="InterPro" id="IPR016036">
    <property type="entry name" value="Malonyl_transacylase_ACP-bd"/>
</dbReference>
<evidence type="ECO:0000256" key="5">
    <source>
        <dbReference type="ARBA" id="ARBA00023194"/>
    </source>
</evidence>
<feature type="region of interest" description="Disordered" evidence="9">
    <location>
        <begin position="1859"/>
        <end position="1881"/>
    </location>
</feature>
<dbReference type="PROSITE" id="PS52019">
    <property type="entry name" value="PKS_MFAS_DH"/>
    <property type="match status" value="1"/>
</dbReference>
<dbReference type="Pfam" id="PF21089">
    <property type="entry name" value="PKS_DH_N"/>
    <property type="match status" value="1"/>
</dbReference>
<dbReference type="InterPro" id="IPR016035">
    <property type="entry name" value="Acyl_Trfase/lysoPLipase"/>
</dbReference>
<dbReference type="FunFam" id="3.40.366.10:FF:000002">
    <property type="entry name" value="Probable polyketide synthase 2"/>
    <property type="match status" value="1"/>
</dbReference>
<keyword evidence="3" id="KW-0597">Phosphoprotein</keyword>
<feature type="region of interest" description="Disordered" evidence="9">
    <location>
        <begin position="39"/>
        <end position="59"/>
    </location>
</feature>
<comment type="caution">
    <text evidence="8">Lacks conserved residue(s) required for the propagation of feature annotation.</text>
</comment>
<dbReference type="PROSITE" id="PS00606">
    <property type="entry name" value="KS3_1"/>
    <property type="match status" value="2"/>
</dbReference>
<comment type="pathway">
    <text evidence="1">Antibiotic biosynthesis.</text>
</comment>
<keyword evidence="7" id="KW-0012">Acyltransferase</keyword>
<dbReference type="PROSITE" id="PS00012">
    <property type="entry name" value="PHOSPHOPANTETHEINE"/>
    <property type="match status" value="2"/>
</dbReference>